<evidence type="ECO:0000313" key="1">
    <source>
        <dbReference type="EMBL" id="MBA0878527.1"/>
    </source>
</evidence>
<sequence>MRNCTVRRSRSGPAYFPFTITILCLKAKILANLETLFYSNELKKVRILKKKNKYIPQRSSQCNWLKSLIRWNQWNQKLNLISRLQCSELNCLTQ</sequence>
<dbReference type="OrthoDB" id="10490160at2759"/>
<keyword evidence="2" id="KW-1185">Reference proteome</keyword>
<organism evidence="1 2">
    <name type="scientific">Gossypium schwendimanii</name>
    <name type="common">Cotton</name>
    <dbReference type="NCBI Taxonomy" id="34291"/>
    <lineage>
        <taxon>Eukaryota</taxon>
        <taxon>Viridiplantae</taxon>
        <taxon>Streptophyta</taxon>
        <taxon>Embryophyta</taxon>
        <taxon>Tracheophyta</taxon>
        <taxon>Spermatophyta</taxon>
        <taxon>Magnoliopsida</taxon>
        <taxon>eudicotyledons</taxon>
        <taxon>Gunneridae</taxon>
        <taxon>Pentapetalae</taxon>
        <taxon>rosids</taxon>
        <taxon>malvids</taxon>
        <taxon>Malvales</taxon>
        <taxon>Malvaceae</taxon>
        <taxon>Malvoideae</taxon>
        <taxon>Gossypium</taxon>
    </lineage>
</organism>
<accession>A0A7J9N5X0</accession>
<proteinExistence type="predicted"/>
<reference evidence="1 2" key="1">
    <citation type="journal article" date="2019" name="Genome Biol. Evol.">
        <title>Insights into the evolution of the New World diploid cottons (Gossypium, subgenus Houzingenia) based on genome sequencing.</title>
        <authorList>
            <person name="Grover C.E."/>
            <person name="Arick M.A. 2nd"/>
            <person name="Thrash A."/>
            <person name="Conover J.L."/>
            <person name="Sanders W.S."/>
            <person name="Peterson D.G."/>
            <person name="Frelichowski J.E."/>
            <person name="Scheffler J.A."/>
            <person name="Scheffler B.E."/>
            <person name="Wendel J.F."/>
        </authorList>
    </citation>
    <scope>NUCLEOTIDE SEQUENCE [LARGE SCALE GENOMIC DNA]</scope>
    <source>
        <strain evidence="1">1</strain>
        <tissue evidence="1">Leaf</tissue>
    </source>
</reference>
<gene>
    <name evidence="1" type="ORF">Goshw_022382</name>
</gene>
<evidence type="ECO:0000313" key="2">
    <source>
        <dbReference type="Proteomes" id="UP000593576"/>
    </source>
</evidence>
<dbReference type="EMBL" id="JABFAF010271994">
    <property type="protein sequence ID" value="MBA0878527.1"/>
    <property type="molecule type" value="Genomic_DNA"/>
</dbReference>
<protein>
    <submittedName>
        <fullName evidence="1">Uncharacterized protein</fullName>
    </submittedName>
</protein>
<comment type="caution">
    <text evidence="1">The sequence shown here is derived from an EMBL/GenBank/DDBJ whole genome shotgun (WGS) entry which is preliminary data.</text>
</comment>
<name>A0A7J9N5X0_GOSSC</name>
<dbReference type="AlphaFoldDB" id="A0A7J9N5X0"/>
<dbReference type="Proteomes" id="UP000593576">
    <property type="component" value="Unassembled WGS sequence"/>
</dbReference>
<feature type="non-terminal residue" evidence="1">
    <location>
        <position position="1"/>
    </location>
</feature>